<dbReference type="EMBL" id="SIJB01000030">
    <property type="protein sequence ID" value="NBI30231.1"/>
    <property type="molecule type" value="Genomic_DNA"/>
</dbReference>
<keyword evidence="3" id="KW-0378">Hydrolase</keyword>
<feature type="transmembrane region" description="Helical" evidence="1">
    <location>
        <begin position="102"/>
        <end position="119"/>
    </location>
</feature>
<keyword evidence="4" id="KW-1185">Reference proteome</keyword>
<dbReference type="RefSeq" id="WP_160647040.1">
    <property type="nucleotide sequence ID" value="NZ_SIJB01000030.1"/>
</dbReference>
<feature type="transmembrane region" description="Helical" evidence="1">
    <location>
        <begin position="139"/>
        <end position="170"/>
    </location>
</feature>
<keyword evidence="1" id="KW-0472">Membrane</keyword>
<dbReference type="GO" id="GO:0004175">
    <property type="term" value="F:endopeptidase activity"/>
    <property type="evidence" value="ECO:0007669"/>
    <property type="project" value="UniProtKB-ARBA"/>
</dbReference>
<protein>
    <submittedName>
        <fullName evidence="3">CPBP family intramembrane metalloprotease</fullName>
    </submittedName>
</protein>
<sequence>MNKLDFKISLFLSFICFISGFFVLPYQLDILQRTLPNQYDEFIGTIPLPINLLILVTSFQLFFISFGLSLIGIKLARKTGFSLNIFTSLFNKEKVSLNKKSVLLSVIFGVFIALIISGADRFYYQYQIPLIRENTPEFSFLALLVGVLYGGFFEEILLRLFFMSLLIWIFQKIFNRNKSSLNNKYYWIAIVISAALFAAGHLPATEMLFGELSTNLIVRCFLLNGTGGLLFGYLYWKKGFEYAVLAHMVSHISLQLLFIPLFY</sequence>
<evidence type="ECO:0000259" key="2">
    <source>
        <dbReference type="Pfam" id="PF02517"/>
    </source>
</evidence>
<keyword evidence="3" id="KW-0645">Protease</keyword>
<evidence type="ECO:0000313" key="3">
    <source>
        <dbReference type="EMBL" id="NBI30231.1"/>
    </source>
</evidence>
<proteinExistence type="predicted"/>
<dbReference type="AlphaFoldDB" id="A0A6N9Q6A4"/>
<reference evidence="3 4" key="1">
    <citation type="submission" date="2019-01" db="EMBL/GenBank/DDBJ databases">
        <title>Chengkuizengella sp. nov., isolated from deep-sea sediment of East Pacific Ocean.</title>
        <authorList>
            <person name="Yang J."/>
            <person name="Lai Q."/>
            <person name="Shao Z."/>
        </authorList>
    </citation>
    <scope>NUCLEOTIDE SEQUENCE [LARGE SCALE GENOMIC DNA]</scope>
    <source>
        <strain evidence="3 4">YPA3-1-1</strain>
    </source>
</reference>
<feature type="transmembrane region" description="Helical" evidence="1">
    <location>
        <begin position="48"/>
        <end position="73"/>
    </location>
</feature>
<dbReference type="InterPro" id="IPR003675">
    <property type="entry name" value="Rce1/LyrA-like_dom"/>
</dbReference>
<keyword evidence="1" id="KW-1133">Transmembrane helix</keyword>
<evidence type="ECO:0000256" key="1">
    <source>
        <dbReference type="SAM" id="Phobius"/>
    </source>
</evidence>
<accession>A0A6N9Q6A4</accession>
<feature type="transmembrane region" description="Helical" evidence="1">
    <location>
        <begin position="243"/>
        <end position="262"/>
    </location>
</feature>
<feature type="transmembrane region" description="Helical" evidence="1">
    <location>
        <begin position="185"/>
        <end position="204"/>
    </location>
</feature>
<comment type="caution">
    <text evidence="3">The sequence shown here is derived from an EMBL/GenBank/DDBJ whole genome shotgun (WGS) entry which is preliminary data.</text>
</comment>
<name>A0A6N9Q6A4_9BACL</name>
<dbReference type="GO" id="GO:0008237">
    <property type="term" value="F:metallopeptidase activity"/>
    <property type="evidence" value="ECO:0007669"/>
    <property type="project" value="UniProtKB-KW"/>
</dbReference>
<dbReference type="GO" id="GO:0080120">
    <property type="term" value="P:CAAX-box protein maturation"/>
    <property type="evidence" value="ECO:0007669"/>
    <property type="project" value="UniProtKB-ARBA"/>
</dbReference>
<gene>
    <name evidence="3" type="ORF">ERL59_14875</name>
</gene>
<feature type="transmembrane region" description="Helical" evidence="1">
    <location>
        <begin position="216"/>
        <end position="236"/>
    </location>
</feature>
<keyword evidence="3" id="KW-0482">Metalloprotease</keyword>
<dbReference type="GO" id="GO:0006508">
    <property type="term" value="P:proteolysis"/>
    <property type="evidence" value="ECO:0007669"/>
    <property type="project" value="UniProtKB-KW"/>
</dbReference>
<dbReference type="OrthoDB" id="378663at2"/>
<keyword evidence="1" id="KW-0812">Transmembrane</keyword>
<feature type="transmembrane region" description="Helical" evidence="1">
    <location>
        <begin position="9"/>
        <end position="28"/>
    </location>
</feature>
<dbReference type="Pfam" id="PF02517">
    <property type="entry name" value="Rce1-like"/>
    <property type="match status" value="1"/>
</dbReference>
<organism evidence="3 4">
    <name type="scientific">Chengkuizengella marina</name>
    <dbReference type="NCBI Taxonomy" id="2507566"/>
    <lineage>
        <taxon>Bacteria</taxon>
        <taxon>Bacillati</taxon>
        <taxon>Bacillota</taxon>
        <taxon>Bacilli</taxon>
        <taxon>Bacillales</taxon>
        <taxon>Paenibacillaceae</taxon>
        <taxon>Chengkuizengella</taxon>
    </lineage>
</organism>
<dbReference type="Proteomes" id="UP000448943">
    <property type="component" value="Unassembled WGS sequence"/>
</dbReference>
<evidence type="ECO:0000313" key="4">
    <source>
        <dbReference type="Proteomes" id="UP000448943"/>
    </source>
</evidence>
<feature type="domain" description="CAAX prenyl protease 2/Lysostaphin resistance protein A-like" evidence="2">
    <location>
        <begin position="138"/>
        <end position="250"/>
    </location>
</feature>